<gene>
    <name evidence="2" type="ORF">EFD62_07740</name>
</gene>
<dbReference type="SUPFAM" id="SSF55729">
    <property type="entry name" value="Acyl-CoA N-acyltransferases (Nat)"/>
    <property type="match status" value="1"/>
</dbReference>
<dbReference type="OrthoDB" id="1757697at2"/>
<dbReference type="PANTHER" id="PTHR41368">
    <property type="entry name" value="PROTEIN YGHO"/>
    <property type="match status" value="1"/>
</dbReference>
<keyword evidence="3" id="KW-1185">Reference proteome</keyword>
<dbReference type="PANTHER" id="PTHR41368:SF1">
    <property type="entry name" value="PROTEIN YGHO"/>
    <property type="match status" value="1"/>
</dbReference>
<reference evidence="3" key="1">
    <citation type="submission" date="2018-11" db="EMBL/GenBank/DDBJ databases">
        <title>Genome sequencing of a novel mesophilic and cellulolytic organism within the genus Hungateiclostridium.</title>
        <authorList>
            <person name="Rettenmaier R."/>
            <person name="Liebl W."/>
            <person name="Zverlov V."/>
        </authorList>
    </citation>
    <scope>NUCLEOTIDE SEQUENCE [LARGE SCALE GENOMIC DNA]</scope>
    <source>
        <strain evidence="3">N2K1</strain>
    </source>
</reference>
<dbReference type="EMBL" id="RLII01000007">
    <property type="protein sequence ID" value="RXE59255.1"/>
    <property type="molecule type" value="Genomic_DNA"/>
</dbReference>
<evidence type="ECO:0000313" key="2">
    <source>
        <dbReference type="EMBL" id="RXE59255.1"/>
    </source>
</evidence>
<dbReference type="InterPro" id="IPR016181">
    <property type="entry name" value="Acyl_CoA_acyltransferase"/>
</dbReference>
<evidence type="ECO:0000313" key="3">
    <source>
        <dbReference type="Proteomes" id="UP000289166"/>
    </source>
</evidence>
<dbReference type="InterPro" id="IPR000182">
    <property type="entry name" value="GNAT_dom"/>
</dbReference>
<accession>A0A4Q0I615</accession>
<dbReference type="RefSeq" id="WP_069195247.1">
    <property type="nucleotide sequence ID" value="NZ_RLII01000007.1"/>
</dbReference>
<comment type="caution">
    <text evidence="2">The sequence shown here is derived from an EMBL/GenBank/DDBJ whole genome shotgun (WGS) entry which is preliminary data.</text>
</comment>
<feature type="domain" description="N-acetyltransferase" evidence="1">
    <location>
        <begin position="186"/>
        <end position="360"/>
    </location>
</feature>
<dbReference type="AlphaFoldDB" id="A0A4Q0I615"/>
<keyword evidence="2" id="KW-0808">Transferase</keyword>
<dbReference type="Gene3D" id="3.40.630.30">
    <property type="match status" value="1"/>
</dbReference>
<protein>
    <submittedName>
        <fullName evidence="2">N-acetyltransferase</fullName>
    </submittedName>
</protein>
<name>A0A4Q0I615_9FIRM</name>
<dbReference type="PROSITE" id="PS51186">
    <property type="entry name" value="GNAT"/>
    <property type="match status" value="1"/>
</dbReference>
<sequence length="360" mass="42365">MEIRAIESLKEYKKFYDQVYAKDNNFKDNKTDILPIVCRKNSAFYKRSIQKMVGVFEDGKTICQCVLIIHSEYKEVVFMAFFEALPQKYEGVKMLIDYAIEFGKRNGCRKIIAGIEGHPNNSIGFSVANATPPSFGECYTPSYYVDYFKDFDKIDMVSFAGDYAEVRAAVDKDYKRFKDVFSEFDIEYGDFSLKGFKKTMKIYTDLSNDIFVDHRDVFYRNYEEDYELFLSMRPILKNENLIFAKKGSRYVGLSFWYPDLNELTGIHKRFGLKELIKYKLLGQIPRKMKMVEIGVLPEYQNKGLILLLFRNAIELAAKKYPNSEKVISSWILSENKKSVLLTRRYTKDLYKEYVYYEKNI</sequence>
<dbReference type="GO" id="GO:0016747">
    <property type="term" value="F:acyltransferase activity, transferring groups other than amino-acyl groups"/>
    <property type="evidence" value="ECO:0007669"/>
    <property type="project" value="InterPro"/>
</dbReference>
<evidence type="ECO:0000259" key="1">
    <source>
        <dbReference type="PROSITE" id="PS51186"/>
    </source>
</evidence>
<proteinExistence type="predicted"/>
<organism evidence="2 3">
    <name type="scientific">Acetivibrio mesophilus</name>
    <dbReference type="NCBI Taxonomy" id="2487273"/>
    <lineage>
        <taxon>Bacteria</taxon>
        <taxon>Bacillati</taxon>
        <taxon>Bacillota</taxon>
        <taxon>Clostridia</taxon>
        <taxon>Eubacteriales</taxon>
        <taxon>Oscillospiraceae</taxon>
        <taxon>Acetivibrio</taxon>
    </lineage>
</organism>
<dbReference type="Proteomes" id="UP000289166">
    <property type="component" value="Unassembled WGS sequence"/>
</dbReference>
<dbReference type="InterPro" id="IPR039968">
    <property type="entry name" value="BcerS-like"/>
</dbReference>